<accession>A0A2T0RZ66</accession>
<evidence type="ECO:0000256" key="1">
    <source>
        <dbReference type="SAM" id="Phobius"/>
    </source>
</evidence>
<dbReference type="Proteomes" id="UP000239480">
    <property type="component" value="Unassembled WGS sequence"/>
</dbReference>
<keyword evidence="1" id="KW-0812">Transmembrane</keyword>
<dbReference type="PANTHER" id="PTHR38468">
    <property type="entry name" value="SLL0939 PROTEIN"/>
    <property type="match status" value="1"/>
</dbReference>
<keyword evidence="3" id="KW-1185">Reference proteome</keyword>
<dbReference type="EMBL" id="PVTD01000001">
    <property type="protein sequence ID" value="PRY26476.1"/>
    <property type="molecule type" value="Genomic_DNA"/>
</dbReference>
<proteinExistence type="predicted"/>
<organism evidence="2 3">
    <name type="scientific">Aliiruegeria haliotis</name>
    <dbReference type="NCBI Taxonomy" id="1280846"/>
    <lineage>
        <taxon>Bacteria</taxon>
        <taxon>Pseudomonadati</taxon>
        <taxon>Pseudomonadota</taxon>
        <taxon>Alphaproteobacteria</taxon>
        <taxon>Rhodobacterales</taxon>
        <taxon>Roseobacteraceae</taxon>
        <taxon>Aliiruegeria</taxon>
    </lineage>
</organism>
<dbReference type="PANTHER" id="PTHR38468:SF1">
    <property type="entry name" value="SLL0939 PROTEIN"/>
    <property type="match status" value="1"/>
</dbReference>
<feature type="transmembrane region" description="Helical" evidence="1">
    <location>
        <begin position="75"/>
        <end position="97"/>
    </location>
</feature>
<sequence length="133" mass="14802">MEDTGPFWQGTPSLLYSEYGAITLVLEHVAAWIDIIAMLIMLVGVIRFLWGFVRSETKLASPLRARIVNEQRIDLARYILAGLTVFIVSDIMHTALSLDLGDLLFLGLLVAIRAAVSHSLGREVLQIKENPEL</sequence>
<reference evidence="2 3" key="1">
    <citation type="submission" date="2018-03" db="EMBL/GenBank/DDBJ databases">
        <title>Genomic Encyclopedia of Archaeal and Bacterial Type Strains, Phase II (KMG-II): from individual species to whole genera.</title>
        <authorList>
            <person name="Goeker M."/>
        </authorList>
    </citation>
    <scope>NUCLEOTIDE SEQUENCE [LARGE SCALE GENOMIC DNA]</scope>
    <source>
        <strain evidence="2 3">DSM 29328</strain>
    </source>
</reference>
<dbReference type="AlphaFoldDB" id="A0A2T0RZ66"/>
<dbReference type="RefSeq" id="WP_245924812.1">
    <property type="nucleotide sequence ID" value="NZ_PVTD01000001.1"/>
</dbReference>
<dbReference type="InterPro" id="IPR012427">
    <property type="entry name" value="DUF1622"/>
</dbReference>
<gene>
    <name evidence="2" type="ORF">CLV78_101572</name>
</gene>
<evidence type="ECO:0000313" key="2">
    <source>
        <dbReference type="EMBL" id="PRY26476.1"/>
    </source>
</evidence>
<keyword evidence="1" id="KW-1133">Transmembrane helix</keyword>
<name>A0A2T0RZ66_9RHOB</name>
<evidence type="ECO:0000313" key="3">
    <source>
        <dbReference type="Proteomes" id="UP000239480"/>
    </source>
</evidence>
<dbReference type="Pfam" id="PF07784">
    <property type="entry name" value="DUF1622"/>
    <property type="match status" value="1"/>
</dbReference>
<feature type="transmembrane region" description="Helical" evidence="1">
    <location>
        <begin position="29"/>
        <end position="54"/>
    </location>
</feature>
<protein>
    <submittedName>
        <fullName evidence="2">Putative membrane protein</fullName>
    </submittedName>
</protein>
<keyword evidence="1" id="KW-0472">Membrane</keyword>
<comment type="caution">
    <text evidence="2">The sequence shown here is derived from an EMBL/GenBank/DDBJ whole genome shotgun (WGS) entry which is preliminary data.</text>
</comment>